<evidence type="ECO:0000256" key="9">
    <source>
        <dbReference type="PROSITE-ProRule" id="PRU00059"/>
    </source>
</evidence>
<keyword evidence="4" id="KW-0732">Signal</keyword>
<dbReference type="PROSITE" id="PS50240">
    <property type="entry name" value="TRYPSIN_DOM"/>
    <property type="match status" value="6"/>
</dbReference>
<protein>
    <submittedName>
        <fullName evidence="14">Uncharacterized protein</fullName>
    </submittedName>
</protein>
<dbReference type="FunFam" id="2.60.120.290:FF:000013">
    <property type="entry name" value="Membrane frizzled-related protein"/>
    <property type="match status" value="1"/>
</dbReference>
<evidence type="ECO:0000256" key="6">
    <source>
        <dbReference type="ARBA" id="ARBA00022801"/>
    </source>
</evidence>
<dbReference type="FunFam" id="2.40.10.10:FF:000068">
    <property type="entry name" value="transmembrane protease serine 2"/>
    <property type="match status" value="1"/>
</dbReference>
<comment type="caution">
    <text evidence="14">The sequence shown here is derived from an EMBL/GenBank/DDBJ whole genome shotgun (WGS) entry which is preliminary data.</text>
</comment>
<keyword evidence="6 10" id="KW-0378">Hydrolase</keyword>
<dbReference type="InterPro" id="IPR033116">
    <property type="entry name" value="TRYPSIN_SER"/>
</dbReference>
<proteinExistence type="predicted"/>
<evidence type="ECO:0000256" key="4">
    <source>
        <dbReference type="ARBA" id="ARBA00022729"/>
    </source>
</evidence>
<evidence type="ECO:0000256" key="2">
    <source>
        <dbReference type="ARBA" id="ARBA00022525"/>
    </source>
</evidence>
<dbReference type="Pfam" id="PF00431">
    <property type="entry name" value="CUB"/>
    <property type="match status" value="8"/>
</dbReference>
<feature type="domain" description="Peptidase S1" evidence="13">
    <location>
        <begin position="1502"/>
        <end position="1738"/>
    </location>
</feature>
<reference evidence="14" key="1">
    <citation type="submission" date="2022-03" db="EMBL/GenBank/DDBJ databases">
        <authorList>
            <person name="Martin C."/>
        </authorList>
    </citation>
    <scope>NUCLEOTIDE SEQUENCE</scope>
</reference>
<evidence type="ECO:0000313" key="14">
    <source>
        <dbReference type="EMBL" id="CAH1799262.1"/>
    </source>
</evidence>
<dbReference type="InterPro" id="IPR035914">
    <property type="entry name" value="Sperma_CUB_dom_sf"/>
</dbReference>
<dbReference type="InterPro" id="IPR018114">
    <property type="entry name" value="TRYPSIN_HIS"/>
</dbReference>
<evidence type="ECO:0000256" key="3">
    <source>
        <dbReference type="ARBA" id="ARBA00022670"/>
    </source>
</evidence>
<feature type="compositionally biased region" description="Acidic residues" evidence="11">
    <location>
        <begin position="2717"/>
        <end position="2729"/>
    </location>
</feature>
<feature type="domain" description="Peptidase S1" evidence="13">
    <location>
        <begin position="700"/>
        <end position="931"/>
    </location>
</feature>
<dbReference type="OrthoDB" id="337038at2759"/>
<dbReference type="PROSITE" id="PS01180">
    <property type="entry name" value="CUB"/>
    <property type="match status" value="8"/>
</dbReference>
<name>A0A8S4PZD8_OWEFU</name>
<dbReference type="PROSITE" id="PS00135">
    <property type="entry name" value="TRYPSIN_SER"/>
    <property type="match status" value="2"/>
</dbReference>
<feature type="domain" description="Peptidase S1" evidence="13">
    <location>
        <begin position="2451"/>
        <end position="2697"/>
    </location>
</feature>
<feature type="region of interest" description="Disordered" evidence="11">
    <location>
        <begin position="1741"/>
        <end position="1787"/>
    </location>
</feature>
<feature type="domain" description="CUB" evidence="12">
    <location>
        <begin position="7"/>
        <end position="127"/>
    </location>
</feature>
<dbReference type="GO" id="GO:0004252">
    <property type="term" value="F:serine-type endopeptidase activity"/>
    <property type="evidence" value="ECO:0007669"/>
    <property type="project" value="InterPro"/>
</dbReference>
<feature type="domain" description="CUB" evidence="12">
    <location>
        <begin position="134"/>
        <end position="256"/>
    </location>
</feature>
<dbReference type="EMBL" id="CAIIXF020000011">
    <property type="protein sequence ID" value="CAH1799262.1"/>
    <property type="molecule type" value="Genomic_DNA"/>
</dbReference>
<dbReference type="InterPro" id="IPR009003">
    <property type="entry name" value="Peptidase_S1_PA"/>
</dbReference>
<evidence type="ECO:0000259" key="13">
    <source>
        <dbReference type="PROSITE" id="PS50240"/>
    </source>
</evidence>
<accession>A0A8S4PZD8</accession>
<dbReference type="InterPro" id="IPR000859">
    <property type="entry name" value="CUB_dom"/>
</dbReference>
<evidence type="ECO:0000256" key="10">
    <source>
        <dbReference type="RuleBase" id="RU363034"/>
    </source>
</evidence>
<feature type="domain" description="CUB" evidence="12">
    <location>
        <begin position="1352"/>
        <end position="1465"/>
    </location>
</feature>
<keyword evidence="15" id="KW-1185">Reference proteome</keyword>
<dbReference type="Gene3D" id="2.40.10.10">
    <property type="entry name" value="Trypsin-like serine proteases"/>
    <property type="match status" value="6"/>
</dbReference>
<comment type="caution">
    <text evidence="9">Lacks conserved residue(s) required for the propagation of feature annotation.</text>
</comment>
<organism evidence="14 15">
    <name type="scientific">Owenia fusiformis</name>
    <name type="common">Polychaete worm</name>
    <dbReference type="NCBI Taxonomy" id="6347"/>
    <lineage>
        <taxon>Eukaryota</taxon>
        <taxon>Metazoa</taxon>
        <taxon>Spiralia</taxon>
        <taxon>Lophotrochozoa</taxon>
        <taxon>Annelida</taxon>
        <taxon>Polychaeta</taxon>
        <taxon>Sedentaria</taxon>
        <taxon>Canalipalpata</taxon>
        <taxon>Sabellida</taxon>
        <taxon>Oweniida</taxon>
        <taxon>Oweniidae</taxon>
        <taxon>Owenia</taxon>
    </lineage>
</organism>
<feature type="domain" description="CUB" evidence="12">
    <location>
        <begin position="2180"/>
        <end position="2291"/>
    </location>
</feature>
<feature type="compositionally biased region" description="Basic and acidic residues" evidence="11">
    <location>
        <begin position="2705"/>
        <end position="2716"/>
    </location>
</feature>
<evidence type="ECO:0000256" key="7">
    <source>
        <dbReference type="ARBA" id="ARBA00022825"/>
    </source>
</evidence>
<dbReference type="SMART" id="SM00042">
    <property type="entry name" value="CUB"/>
    <property type="match status" value="8"/>
</dbReference>
<dbReference type="Gene3D" id="2.60.120.290">
    <property type="entry name" value="Spermadhesin, CUB domain"/>
    <property type="match status" value="8"/>
</dbReference>
<dbReference type="InterPro" id="IPR001314">
    <property type="entry name" value="Peptidase_S1A"/>
</dbReference>
<feature type="region of interest" description="Disordered" evidence="11">
    <location>
        <begin position="2705"/>
        <end position="2729"/>
    </location>
</feature>
<dbReference type="CDD" id="cd00190">
    <property type="entry name" value="Tryp_SPc"/>
    <property type="match status" value="6"/>
</dbReference>
<dbReference type="SUPFAM" id="SSF50494">
    <property type="entry name" value="Trypsin-like serine proteases"/>
    <property type="match status" value="6"/>
</dbReference>
<dbReference type="Proteomes" id="UP000749559">
    <property type="component" value="Unassembled WGS sequence"/>
</dbReference>
<dbReference type="FunFam" id="2.40.10.10:FF:000120">
    <property type="entry name" value="Putative serine protease"/>
    <property type="match status" value="1"/>
</dbReference>
<evidence type="ECO:0000313" key="15">
    <source>
        <dbReference type="Proteomes" id="UP000749559"/>
    </source>
</evidence>
<dbReference type="FunFam" id="2.60.120.290:FF:000005">
    <property type="entry name" value="Procollagen C-endopeptidase enhancer 1"/>
    <property type="match status" value="5"/>
</dbReference>
<dbReference type="PROSITE" id="PS00134">
    <property type="entry name" value="TRYPSIN_HIS"/>
    <property type="match status" value="2"/>
</dbReference>
<feature type="domain" description="CUB" evidence="12">
    <location>
        <begin position="2307"/>
        <end position="2423"/>
    </location>
</feature>
<dbReference type="GO" id="GO:0009566">
    <property type="term" value="P:fertilization"/>
    <property type="evidence" value="ECO:0007669"/>
    <property type="project" value="UniProtKB-ARBA"/>
</dbReference>
<dbReference type="PRINTS" id="PR00722">
    <property type="entry name" value="CHYMOTRYPSIN"/>
</dbReference>
<feature type="domain" description="Peptidase S1" evidence="13">
    <location>
        <begin position="1107"/>
        <end position="1338"/>
    </location>
</feature>
<evidence type="ECO:0000256" key="11">
    <source>
        <dbReference type="SAM" id="MobiDB-lite"/>
    </source>
</evidence>
<dbReference type="FunFam" id="2.40.10.10:FF:000003">
    <property type="entry name" value="Transmembrane serine protease 3"/>
    <property type="match status" value="3"/>
</dbReference>
<keyword evidence="2" id="KW-0964">Secreted</keyword>
<feature type="domain" description="Peptidase S1" evidence="13">
    <location>
        <begin position="1794"/>
        <end position="2028"/>
    </location>
</feature>
<feature type="domain" description="CUB" evidence="12">
    <location>
        <begin position="2045"/>
        <end position="2160"/>
    </location>
</feature>
<dbReference type="CDD" id="cd00041">
    <property type="entry name" value="CUB"/>
    <property type="match status" value="8"/>
</dbReference>
<dbReference type="SMART" id="SM00020">
    <property type="entry name" value="Tryp_SPc"/>
    <property type="match status" value="6"/>
</dbReference>
<dbReference type="SUPFAM" id="SSF49854">
    <property type="entry name" value="Spermadhesin, CUB domain"/>
    <property type="match status" value="8"/>
</dbReference>
<feature type="domain" description="CUB" evidence="12">
    <location>
        <begin position="543"/>
        <end position="659"/>
    </location>
</feature>
<dbReference type="InterPro" id="IPR001254">
    <property type="entry name" value="Trypsin_dom"/>
</dbReference>
<dbReference type="PANTHER" id="PTHR24252">
    <property type="entry name" value="ACROSIN-RELATED"/>
    <property type="match status" value="1"/>
</dbReference>
<dbReference type="GO" id="GO:0006508">
    <property type="term" value="P:proteolysis"/>
    <property type="evidence" value="ECO:0007669"/>
    <property type="project" value="UniProtKB-KW"/>
</dbReference>
<evidence type="ECO:0000256" key="8">
    <source>
        <dbReference type="ARBA" id="ARBA00023157"/>
    </source>
</evidence>
<keyword evidence="5" id="KW-0677">Repeat</keyword>
<feature type="compositionally biased region" description="Low complexity" evidence="11">
    <location>
        <begin position="1741"/>
        <end position="1778"/>
    </location>
</feature>
<feature type="domain" description="Peptidase S1" evidence="13">
    <location>
        <begin position="293"/>
        <end position="531"/>
    </location>
</feature>
<feature type="domain" description="CUB" evidence="12">
    <location>
        <begin position="942"/>
        <end position="1064"/>
    </location>
</feature>
<sequence length="2729" mass="298023">MLCDFLCPPDRGNIAHKLTLNSGTFSSPVGSDGQYPSGLKCAWSLTVQPIHVIQLTFSKFELEQSLNCEDGDYVIVYNGESSRNDPLATICGENAKPIFSTTSKMIVEFISNDKIERSGFTANFKTVDQSAAACASGRGPLNLTDTKGSIKSPGYDGNSIYPPNIMCQWVIKANEGMEIDLTADRFALEESRGCHHDHVDIFDGSEPVLSKLLGKYCGIHAHVELDHAPASNMMLITFISNKNVGGLGFRFRYSVYPRVASRSNQNGAKTLLNLPGCGLPAIRDETGINPYILIDGSIEATPHSWPWTVMIVDSSGSANAQICGGTLVRNNWVITAAYCIRSTSPYSLKVRLGEHSQTDYNDGGYVANVAEIMKHPNASDGYDIAMLRLVEPQQLTDNVQTACIVHEDVSGGHGYNCVVTAWSSRTYFDRPNPPVALKKVGFQIRPRKECYRHYSYFNDTMICAGYMEDRCHYNEFIGSPMVCQLSSTPSAPWFLTGIVNYIYCANADRRPGVFIRIANEEIQNWIIELIDKPVPTADPNDPCLNRIELTESTGVIKTNGYPYNYAINLQCRWLIRGSVNQNVRLEFTDLKMEDAVNCEYDNVSLFSSDAPDEARKLGTFCGVWVAPSVYTSTGSNMFILFNSDDSVTKSGFRAEYTLITNGASPTSGPTQLPSGQCGSPAITPYLPNTVGGSDDAANNVVNGDNDVPHSWPWHVMLTSMFGNQFCGGSLLNEYWVITAADCLSRYREDQVLVRVGAHDKDATEPSQRSYTVNRFVTHPQARDIALWRLDEPVEMSDEVSPVCLPETGDVPTGTYCMISGWGSGFNVWQVDFSERTLQQADLPIISTQVCNQHGMHSGTITPRMMCAGYIERGAPGFCRGDRGGPLVCRYPNSSWELYGIVSWEVDCNSVLTPGVFVRVYYYMDWIKQRLALPALPPLPKACSFQVIVSEAGDLVFPQYYDSPNEDDMYRNQLTCVWLIQAPPGEGVIFNITSISIEYYPSYGRCTHDFLYLYDGSSDQNTRVGKFCGSSPPGTTTSTGRSMFVVFKSGPLRGGRGFKASISFTGQTGTTAAPVTQPQVTDPPATESQVINPQVEQCGIGIMPNGRIVGGSDAVPYSWPWMAMLTTDWGYQFCGATLIDTNWVLTAAHCTSGMDPWDMVIRLGEYSKTKCELLTQVIPVIQIINHPGYDPETTNNDISLLRLGKPAELNGYVGKACLPAAEPEPGRQCVVTGWGTTEEEGSSSDKLKEVHVPIISRTTCNLQYNGSITDQMICAGELQEGGKDSCQGDSGGPLVCKEESNAWSVYGVVSWGSGCARVGKPGVYANVAQYLTWIDDSKETQAPAPEPELPPECTGSPVQLSGATGIFTSPNYGRFDYPHNATCTYVITSPPGTVVQLEFKEFDVEPYPECIADYVTIIDETARSTHKLCGAGEMGVFASTSNTLTVELSTDNSVRHPGFTAVYTATEIGCSVQAQPSITHTPGTLTPSDCGVPFISPNIQPRIVGGDIAKPNSWPWQVMLTSTTSPSNQFCGGSLISPYWVLTAAHCTDGSETNVVVGAHDKLASDSQEDGRQIIQVVDVIDHPSYNESTFNNDISLLHLAMPATLGDKVGLVCLPTIEPVNDDWTYTTGWGATSAGGPASNQLRQVMVKIIGRQNCRTMYSTHEITDNMICAGYEGGGKDSCQGDSGGPLVTPIGEYGQSGWRLSGVTSWGQGCASPNKPGVYTNVIKFVDWIRGIVADLPSGTTSQPTTQPTTSTSQPTISTPQSTSTTTQPSAQPSNRECGQPALPPIVTKVVGGVPAKPHSWPWQAMLVSPSSGDYICGGTLIDPNWVVTSAICTFWMNIMNIRVRLGEHHRFSTDGKERNVNVTQIIPHDDFEPGGNDNDISLLRLAETITHTDEISPVCLPSDGASDGKYCTVTGWGPHDGSGWNLSTVLRQVEVPIVSTNICNGNQTYNGLITENMLCAGEPREGKDFCMTDRGGPLVCTVGDTLTYELQGIVSWGSCAFGNIPSVYTRVTRYLTWLKEMVNSTITDTARTTTMKPTNCGSMLTSDEGEIKSPNWPGKYPDWQDCHWFIELEDPSMAVELTFTVFDLEYIERCLFDNVKLIDGVDGTSLSEALCGQLNDLPQVTYYSNSHKLEVIFTSDSSINGLGFLANFQSVQELTTTTTVPTPAPTPVLECGNPLHLNGTTGEFNSPNFYNGGYDNNEYCSWMIDAPEGMNVQLTFNTFDLEYIDDCSFDYVKLTDEEGTIGEFCGSTIPDPIISIGHWIGVEFRSDNTIKGKGFQASYAVIEERSLSSRTKPTVDPCERTLVIRNAGSGYVTSPGYDAGENYDPDITCKWRIMAPDDMVVSLYVEVMDMECHKTCRYDKLLVYDSNNNANKLDMICCNDSGGEYTTTQNNMFIELKTDASTQASGFKLHYWTHIAVRKALASDFTKDECGVTHVNETHSKITEAVSATPHSWPWTVSLRLNGDHTCGGSLISENWVITAAQCMAHALDPEDWSASLGEHKRSDNSDGQITQDIEVIVTHPDYDGDVSNENDIALVRLGGSVKLGPYIAPICLPEHGKDLYAVIEEQGDSENLHDCTTVGWGVQGINGGLSDVLQQVKVPIVSQDECNSANAYSGEITRSMVCAGYSTVEGTCQGDFGGPLMCRDSPDSNYWSLVGVRSFGEGCASPNHPGVYTRVASYKYWITNTMDTVDDKLNNKKSSVENRERDDADVEDESEDEIL</sequence>
<evidence type="ECO:0000256" key="1">
    <source>
        <dbReference type="ARBA" id="ARBA00004613"/>
    </source>
</evidence>
<gene>
    <name evidence="14" type="ORF">OFUS_LOCUS23292</name>
</gene>
<keyword evidence="7 10" id="KW-0720">Serine protease</keyword>
<dbReference type="FunFam" id="2.40.10.10:FF:000015">
    <property type="entry name" value="Atrial natriuretic peptide-converting enzyme"/>
    <property type="match status" value="1"/>
</dbReference>
<comment type="subcellular location">
    <subcellularLocation>
        <location evidence="1">Secreted</location>
    </subcellularLocation>
</comment>
<evidence type="ECO:0000259" key="12">
    <source>
        <dbReference type="PROSITE" id="PS01180"/>
    </source>
</evidence>
<dbReference type="InterPro" id="IPR043504">
    <property type="entry name" value="Peptidase_S1_PA_chymotrypsin"/>
</dbReference>
<dbReference type="GO" id="GO:0005576">
    <property type="term" value="C:extracellular region"/>
    <property type="evidence" value="ECO:0007669"/>
    <property type="project" value="UniProtKB-SubCell"/>
</dbReference>
<dbReference type="PANTHER" id="PTHR24252:SF7">
    <property type="entry name" value="HYALIN"/>
    <property type="match status" value="1"/>
</dbReference>
<keyword evidence="8" id="KW-1015">Disulfide bond</keyword>
<keyword evidence="3 10" id="KW-0645">Protease</keyword>
<dbReference type="Pfam" id="PF00089">
    <property type="entry name" value="Trypsin"/>
    <property type="match status" value="6"/>
</dbReference>
<evidence type="ECO:0000256" key="5">
    <source>
        <dbReference type="ARBA" id="ARBA00022737"/>
    </source>
</evidence>